<name>A0AAW2JMQ4_SESRA</name>
<sequence length="120" mass="13903">MERLGQAMKPSPLALFPLVDTLHSSAETLQKIVRELPEIVDKQVTSVVEDDQFLPCNTSWLARESLQKLKYSGTIRYYVMEFSSLMLDIRDMSKEDNLFNFLSMLQAWAQTELRRQGSRT</sequence>
<accession>A0AAW2JMQ4</accession>
<reference evidence="1" key="1">
    <citation type="submission" date="2020-06" db="EMBL/GenBank/DDBJ databases">
        <authorList>
            <person name="Li T."/>
            <person name="Hu X."/>
            <person name="Zhang T."/>
            <person name="Song X."/>
            <person name="Zhang H."/>
            <person name="Dai N."/>
            <person name="Sheng W."/>
            <person name="Hou X."/>
            <person name="Wei L."/>
        </authorList>
    </citation>
    <scope>NUCLEOTIDE SEQUENCE</scope>
    <source>
        <strain evidence="1">G02</strain>
        <tissue evidence="1">Leaf</tissue>
    </source>
</reference>
<dbReference type="EMBL" id="JACGWJ010000113">
    <property type="protein sequence ID" value="KAL0294925.1"/>
    <property type="molecule type" value="Genomic_DNA"/>
</dbReference>
<proteinExistence type="predicted"/>
<evidence type="ECO:0000313" key="1">
    <source>
        <dbReference type="EMBL" id="KAL0294925.1"/>
    </source>
</evidence>
<protein>
    <recommendedName>
        <fullName evidence="2">Retrotransposon gag domain-containing protein</fullName>
    </recommendedName>
</protein>
<dbReference type="AlphaFoldDB" id="A0AAW2JMQ4"/>
<comment type="caution">
    <text evidence="1">The sequence shown here is derived from an EMBL/GenBank/DDBJ whole genome shotgun (WGS) entry which is preliminary data.</text>
</comment>
<reference evidence="1" key="2">
    <citation type="journal article" date="2024" name="Plant">
        <title>Genomic evolution and insights into agronomic trait innovations of Sesamum species.</title>
        <authorList>
            <person name="Miao H."/>
            <person name="Wang L."/>
            <person name="Qu L."/>
            <person name="Liu H."/>
            <person name="Sun Y."/>
            <person name="Le M."/>
            <person name="Wang Q."/>
            <person name="Wei S."/>
            <person name="Zheng Y."/>
            <person name="Lin W."/>
            <person name="Duan Y."/>
            <person name="Cao H."/>
            <person name="Xiong S."/>
            <person name="Wang X."/>
            <person name="Wei L."/>
            <person name="Li C."/>
            <person name="Ma Q."/>
            <person name="Ju M."/>
            <person name="Zhao R."/>
            <person name="Li G."/>
            <person name="Mu C."/>
            <person name="Tian Q."/>
            <person name="Mei H."/>
            <person name="Zhang T."/>
            <person name="Gao T."/>
            <person name="Zhang H."/>
        </authorList>
    </citation>
    <scope>NUCLEOTIDE SEQUENCE</scope>
    <source>
        <strain evidence="1">G02</strain>
    </source>
</reference>
<gene>
    <name evidence="1" type="ORF">Sradi_6859900</name>
</gene>
<organism evidence="1">
    <name type="scientific">Sesamum radiatum</name>
    <name type="common">Black benniseed</name>
    <dbReference type="NCBI Taxonomy" id="300843"/>
    <lineage>
        <taxon>Eukaryota</taxon>
        <taxon>Viridiplantae</taxon>
        <taxon>Streptophyta</taxon>
        <taxon>Embryophyta</taxon>
        <taxon>Tracheophyta</taxon>
        <taxon>Spermatophyta</taxon>
        <taxon>Magnoliopsida</taxon>
        <taxon>eudicotyledons</taxon>
        <taxon>Gunneridae</taxon>
        <taxon>Pentapetalae</taxon>
        <taxon>asterids</taxon>
        <taxon>lamiids</taxon>
        <taxon>Lamiales</taxon>
        <taxon>Pedaliaceae</taxon>
        <taxon>Sesamum</taxon>
    </lineage>
</organism>
<evidence type="ECO:0008006" key="2">
    <source>
        <dbReference type="Google" id="ProtNLM"/>
    </source>
</evidence>